<dbReference type="OrthoDB" id="104480at2157"/>
<gene>
    <name evidence="1" type="ORF">SAMN04488571_101165</name>
</gene>
<protein>
    <submittedName>
        <fullName evidence="1">Uncharacterized protein</fullName>
    </submittedName>
</protein>
<proteinExistence type="predicted"/>
<dbReference type="RefSeq" id="WP_066956074.1">
    <property type="nucleotide sequence ID" value="NZ_BCNX01000006.1"/>
</dbReference>
<dbReference type="Proteomes" id="UP000326500">
    <property type="component" value="Unassembled WGS sequence"/>
</dbReference>
<sequence>MPESVYCAYCGREFLLREKATSASALYCSPECLEAAAKQNAAERRDQPERVLIAGRSPWGK</sequence>
<name>A0A1G8WYV8_9EURY</name>
<dbReference type="EMBL" id="FNFT01000001">
    <property type="protein sequence ID" value="SDJ83394.1"/>
    <property type="molecule type" value="Genomic_DNA"/>
</dbReference>
<keyword evidence="2" id="KW-1185">Reference proteome</keyword>
<dbReference type="AlphaFoldDB" id="A0A1G8WYV8"/>
<reference evidence="1 2" key="1">
    <citation type="submission" date="2016-10" db="EMBL/GenBank/DDBJ databases">
        <authorList>
            <person name="Varghese N."/>
            <person name="Submissions S."/>
        </authorList>
    </citation>
    <scope>NUCLEOTIDE SEQUENCE [LARGE SCALE GENOMIC DNA]</scope>
    <source>
        <strain evidence="1 2">DSM 2373</strain>
    </source>
</reference>
<evidence type="ECO:0000313" key="1">
    <source>
        <dbReference type="EMBL" id="SDJ83394.1"/>
    </source>
</evidence>
<organism evidence="1 2">
    <name type="scientific">Methanoculleus thermophilus</name>
    <dbReference type="NCBI Taxonomy" id="2200"/>
    <lineage>
        <taxon>Archaea</taxon>
        <taxon>Methanobacteriati</taxon>
        <taxon>Methanobacteriota</taxon>
        <taxon>Stenosarchaea group</taxon>
        <taxon>Methanomicrobia</taxon>
        <taxon>Methanomicrobiales</taxon>
        <taxon>Methanomicrobiaceae</taxon>
        <taxon>Methanoculleus</taxon>
    </lineage>
</organism>
<accession>A0A1G8WYV8</accession>
<evidence type="ECO:0000313" key="2">
    <source>
        <dbReference type="Proteomes" id="UP000326500"/>
    </source>
</evidence>